<dbReference type="EMBL" id="QXIX01000030">
    <property type="protein sequence ID" value="RIE14425.1"/>
    <property type="molecule type" value="Genomic_DNA"/>
</dbReference>
<keyword evidence="2" id="KW-0808">Transferase</keyword>
<dbReference type="Gene3D" id="3.10.450.620">
    <property type="entry name" value="JHP933, nucleotidyltransferase-like core domain"/>
    <property type="match status" value="1"/>
</dbReference>
<dbReference type="Pfam" id="PF08843">
    <property type="entry name" value="AbiEii"/>
    <property type="match status" value="1"/>
</dbReference>
<dbReference type="GO" id="GO:0016740">
    <property type="term" value="F:transferase activity"/>
    <property type="evidence" value="ECO:0007669"/>
    <property type="project" value="UniProtKB-KW"/>
</dbReference>
<proteinExistence type="predicted"/>
<dbReference type="Proteomes" id="UP000265724">
    <property type="component" value="Unassembled WGS sequence"/>
</dbReference>
<dbReference type="EMBL" id="QXIW01000007">
    <property type="protein sequence ID" value="RIE14792.1"/>
    <property type="molecule type" value="Genomic_DNA"/>
</dbReference>
<accession>A0A398DGX6</accession>
<dbReference type="AlphaFoldDB" id="A0A398DGX6"/>
<sequence>MGVSETIVEKDFWVCFLLDLLFHHSQDAMHFCFKGGTSLSKGYGVIRRFSEDIDLILDWRLLGYSRDEPWAERTNNQQDHLSEEMGERTNKYLTEVLMPEIDGLAGTYVREQVQLHVEGNGEQTICFAYPHLFHDSYVMPEVRLEIGALAAWTPCGDKMVHPYAADYYPDLFKQANTAIRTVEARRTFWEKATILHREAHRTDGRLPERYSRHYYDLYMLSQTPIKEEALEDLALLKTVVCFNEKFYRSSWARYEDATPEKIRLVPSDATIAMLAEDYRNMQEMLFGDKIPFGTIMQGLGKLESEMHQLDATTGVV</sequence>
<protein>
    <submittedName>
        <fullName evidence="2">Nucleotidyl transferase AbiEii/AbiGii toxin family protein</fullName>
    </submittedName>
</protein>
<evidence type="ECO:0000313" key="1">
    <source>
        <dbReference type="EMBL" id="RIE14425.1"/>
    </source>
</evidence>
<name>A0A398DGX6_9BACT</name>
<evidence type="ECO:0000313" key="3">
    <source>
        <dbReference type="Proteomes" id="UP000265724"/>
    </source>
</evidence>
<keyword evidence="3" id="KW-1185">Reference proteome</keyword>
<evidence type="ECO:0000313" key="2">
    <source>
        <dbReference type="EMBL" id="RIE14792.1"/>
    </source>
</evidence>
<reference evidence="3 4" key="1">
    <citation type="submission" date="2018-09" db="EMBL/GenBank/DDBJ databases">
        <title>Discovery and Ecogenomic Context for Candidatus Cryosericales, a Global Caldiserica Order Active in Thawing Permafrost.</title>
        <authorList>
            <person name="Martinez M.A."/>
            <person name="Woodcroft B.J."/>
            <person name="Ignacio Espinoza J.C."/>
            <person name="Zayed A."/>
            <person name="Singleton C.M."/>
            <person name="Boyd J."/>
            <person name="Li Y.-F."/>
            <person name="Purvine S."/>
            <person name="Maughan H."/>
            <person name="Hodgkins S.B."/>
            <person name="Anderson D."/>
            <person name="Sederholm M."/>
            <person name="Temperton B."/>
            <person name="Saleska S.R."/>
            <person name="Tyson G.W."/>
            <person name="Rich V.I."/>
        </authorList>
    </citation>
    <scope>NUCLEOTIDE SEQUENCE [LARGE SCALE GENOMIC DNA]</scope>
    <source>
        <strain evidence="1 3">SMC2</strain>
        <strain evidence="2 4">SMC3</strain>
    </source>
</reference>
<dbReference type="Proteomes" id="UP000266042">
    <property type="component" value="Unassembled WGS sequence"/>
</dbReference>
<comment type="caution">
    <text evidence="2">The sequence shown here is derived from an EMBL/GenBank/DDBJ whole genome shotgun (WGS) entry which is preliminary data.</text>
</comment>
<dbReference type="InterPro" id="IPR014942">
    <property type="entry name" value="AbiEii"/>
</dbReference>
<gene>
    <name evidence="1" type="ORF">SMC2_02900</name>
    <name evidence="2" type="ORF">SMC3_01410</name>
</gene>
<evidence type="ECO:0000313" key="4">
    <source>
        <dbReference type="Proteomes" id="UP000266042"/>
    </source>
</evidence>
<organism evidence="2 4">
    <name type="scientific">Candidatus Cryosericum hinesii</name>
    <dbReference type="NCBI Taxonomy" id="2290915"/>
    <lineage>
        <taxon>Bacteria</taxon>
        <taxon>Pseudomonadati</taxon>
        <taxon>Caldisericota/Cryosericota group</taxon>
        <taxon>Candidatus Cryosericota</taxon>
        <taxon>Candidatus Cryosericia</taxon>
        <taxon>Candidatus Cryosericales</taxon>
        <taxon>Candidatus Cryosericaceae</taxon>
        <taxon>Candidatus Cryosericum</taxon>
    </lineage>
</organism>